<dbReference type="PROSITE" id="PS50110">
    <property type="entry name" value="RESPONSE_REGULATORY"/>
    <property type="match status" value="1"/>
</dbReference>
<dbReference type="InterPro" id="IPR011006">
    <property type="entry name" value="CheY-like_superfamily"/>
</dbReference>
<name>A0A6J4NKA5_9ACTN</name>
<sequence>MILADDHVMVRQGFSEMLSADAGMVVVGEAENGREAI</sequence>
<comment type="caution">
    <text evidence="1">Lacks conserved residue(s) required for the propagation of feature annotation.</text>
</comment>
<accession>A0A6J4NKA5</accession>
<reference evidence="3" key="1">
    <citation type="submission" date="2020-02" db="EMBL/GenBank/DDBJ databases">
        <authorList>
            <person name="Meier V. D."/>
        </authorList>
    </citation>
    <scope>NUCLEOTIDE SEQUENCE</scope>
    <source>
        <strain evidence="3">AVDCRST_MAG01</strain>
    </source>
</reference>
<dbReference type="GO" id="GO:0000160">
    <property type="term" value="P:phosphorelay signal transduction system"/>
    <property type="evidence" value="ECO:0007669"/>
    <property type="project" value="InterPro"/>
</dbReference>
<dbReference type="InterPro" id="IPR001789">
    <property type="entry name" value="Sig_transdc_resp-reg_receiver"/>
</dbReference>
<feature type="non-terminal residue" evidence="3">
    <location>
        <position position="37"/>
    </location>
</feature>
<evidence type="ECO:0000256" key="1">
    <source>
        <dbReference type="PROSITE-ProRule" id="PRU00169"/>
    </source>
</evidence>
<evidence type="ECO:0000313" key="3">
    <source>
        <dbReference type="EMBL" id="CAA9390085.1"/>
    </source>
</evidence>
<gene>
    <name evidence="3" type="ORF">AVDCRST_MAG01-01-461</name>
</gene>
<proteinExistence type="predicted"/>
<organism evidence="3">
    <name type="scientific">uncultured Rubrobacteraceae bacterium</name>
    <dbReference type="NCBI Taxonomy" id="349277"/>
    <lineage>
        <taxon>Bacteria</taxon>
        <taxon>Bacillati</taxon>
        <taxon>Actinomycetota</taxon>
        <taxon>Rubrobacteria</taxon>
        <taxon>Rubrobacterales</taxon>
        <taxon>Rubrobacteraceae</taxon>
        <taxon>environmental samples</taxon>
    </lineage>
</organism>
<dbReference type="Gene3D" id="3.40.50.2300">
    <property type="match status" value="1"/>
</dbReference>
<feature type="domain" description="Response regulatory" evidence="2">
    <location>
        <begin position="1"/>
        <end position="37"/>
    </location>
</feature>
<dbReference type="AlphaFoldDB" id="A0A6J4NKA5"/>
<dbReference type="EMBL" id="CADCUW010000070">
    <property type="protein sequence ID" value="CAA9390085.1"/>
    <property type="molecule type" value="Genomic_DNA"/>
</dbReference>
<dbReference type="SUPFAM" id="SSF52172">
    <property type="entry name" value="CheY-like"/>
    <property type="match status" value="1"/>
</dbReference>
<protein>
    <recommendedName>
        <fullName evidence="2">Response regulatory domain-containing protein</fullName>
    </recommendedName>
</protein>
<evidence type="ECO:0000259" key="2">
    <source>
        <dbReference type="PROSITE" id="PS50110"/>
    </source>
</evidence>